<protein>
    <submittedName>
        <fullName evidence="1">33098_t:CDS:1</fullName>
    </submittedName>
</protein>
<organism evidence="1 2">
    <name type="scientific">Racocetra persica</name>
    <dbReference type="NCBI Taxonomy" id="160502"/>
    <lineage>
        <taxon>Eukaryota</taxon>
        <taxon>Fungi</taxon>
        <taxon>Fungi incertae sedis</taxon>
        <taxon>Mucoromycota</taxon>
        <taxon>Glomeromycotina</taxon>
        <taxon>Glomeromycetes</taxon>
        <taxon>Diversisporales</taxon>
        <taxon>Gigasporaceae</taxon>
        <taxon>Racocetra</taxon>
    </lineage>
</organism>
<feature type="non-terminal residue" evidence="1">
    <location>
        <position position="1"/>
    </location>
</feature>
<accession>A0ACA9S352</accession>
<comment type="caution">
    <text evidence="1">The sequence shown here is derived from an EMBL/GenBank/DDBJ whole genome shotgun (WGS) entry which is preliminary data.</text>
</comment>
<evidence type="ECO:0000313" key="2">
    <source>
        <dbReference type="Proteomes" id="UP000789920"/>
    </source>
</evidence>
<feature type="non-terminal residue" evidence="1">
    <location>
        <position position="95"/>
    </location>
</feature>
<dbReference type="EMBL" id="CAJVQC010085445">
    <property type="protein sequence ID" value="CAG8821866.1"/>
    <property type="molecule type" value="Genomic_DNA"/>
</dbReference>
<name>A0ACA9S352_9GLOM</name>
<proteinExistence type="predicted"/>
<dbReference type="Proteomes" id="UP000789920">
    <property type="component" value="Unassembled WGS sequence"/>
</dbReference>
<keyword evidence="2" id="KW-1185">Reference proteome</keyword>
<reference evidence="1" key="1">
    <citation type="submission" date="2021-06" db="EMBL/GenBank/DDBJ databases">
        <authorList>
            <person name="Kallberg Y."/>
            <person name="Tangrot J."/>
            <person name="Rosling A."/>
        </authorList>
    </citation>
    <scope>NUCLEOTIDE SEQUENCE</scope>
    <source>
        <strain evidence="1">MA461A</strain>
    </source>
</reference>
<evidence type="ECO:0000313" key="1">
    <source>
        <dbReference type="EMBL" id="CAG8821866.1"/>
    </source>
</evidence>
<sequence length="95" mass="11413">ENDENLEEWPECDNCYGQNKEFCANRKMIEIFFSHVVIQIEDSIQDVGNKILKKRKSKHDKKYKARLNTSKRNQPIKKFAKKKKFNHDVRSKTKK</sequence>
<gene>
    <name evidence="1" type="ORF">RPERSI_LOCUS25680</name>
</gene>